<dbReference type="AlphaFoldDB" id="A0A2P8D2J5"/>
<keyword evidence="2" id="KW-1185">Reference proteome</keyword>
<reference evidence="1 2" key="1">
    <citation type="submission" date="2018-03" db="EMBL/GenBank/DDBJ databases">
        <title>Genomic Encyclopedia of Type Strains, Phase III (KMG-III): the genomes of soil and plant-associated and newly described type strains.</title>
        <authorList>
            <person name="Whitman W."/>
        </authorList>
    </citation>
    <scope>NUCLEOTIDE SEQUENCE [LARGE SCALE GENOMIC DNA]</scope>
    <source>
        <strain evidence="1 2">CGMCC 1.12700</strain>
    </source>
</reference>
<organism evidence="1 2">
    <name type="scientific">Taibaiella chishuiensis</name>
    <dbReference type="NCBI Taxonomy" id="1434707"/>
    <lineage>
        <taxon>Bacteria</taxon>
        <taxon>Pseudomonadati</taxon>
        <taxon>Bacteroidota</taxon>
        <taxon>Chitinophagia</taxon>
        <taxon>Chitinophagales</taxon>
        <taxon>Chitinophagaceae</taxon>
        <taxon>Taibaiella</taxon>
    </lineage>
</organism>
<evidence type="ECO:0000313" key="1">
    <source>
        <dbReference type="EMBL" id="PSK91442.1"/>
    </source>
</evidence>
<proteinExistence type="predicted"/>
<dbReference type="Proteomes" id="UP000240572">
    <property type="component" value="Unassembled WGS sequence"/>
</dbReference>
<name>A0A2P8D2J5_9BACT</name>
<evidence type="ECO:0000313" key="2">
    <source>
        <dbReference type="Proteomes" id="UP000240572"/>
    </source>
</evidence>
<dbReference type="OrthoDB" id="676701at2"/>
<dbReference type="RefSeq" id="WP_106523344.1">
    <property type="nucleotide sequence ID" value="NZ_PYGD01000005.1"/>
</dbReference>
<gene>
    <name evidence="1" type="ORF">B0I18_10525</name>
</gene>
<sequence length="71" mass="8424">MTIEQIKRHLSDKGTTLNDHQAGQIIQHILAFREELKRCQPDKEWTFDVEQVGRDAFTFEYAYRVTCQIEP</sequence>
<dbReference type="EMBL" id="PYGD01000005">
    <property type="protein sequence ID" value="PSK91442.1"/>
    <property type="molecule type" value="Genomic_DNA"/>
</dbReference>
<accession>A0A2P8D2J5</accession>
<comment type="caution">
    <text evidence="1">The sequence shown here is derived from an EMBL/GenBank/DDBJ whole genome shotgun (WGS) entry which is preliminary data.</text>
</comment>
<protein>
    <submittedName>
        <fullName evidence="1">Uncharacterized protein</fullName>
    </submittedName>
</protein>